<feature type="region of interest" description="Disordered" evidence="1">
    <location>
        <begin position="107"/>
        <end position="173"/>
    </location>
</feature>
<sequence>MKDDDIAPPSSALSPELELFFPSPPRTPPPPLNRHLAAVRMRRGPMYSAYTELRDSRLRRKREEEMLLLSPSSFKLARTRPEPAPEKMKMPAVMRSVPNFSAALRKENRDPGFLSPPPTKVGKFQGTPPRPPPATAAAAPSRAGVLRTAGAGAVASSPSGRNAIKSSGGPPARRSYSCLKELKELKALSGTAAAAIEEEGEGGGVCGEGISKRPPRRWY</sequence>
<feature type="region of interest" description="Disordered" evidence="1">
    <location>
        <begin position="198"/>
        <end position="219"/>
    </location>
</feature>
<reference evidence="2" key="1">
    <citation type="submission" date="2020-02" db="EMBL/GenBank/DDBJ databases">
        <authorList>
            <person name="Scholz U."/>
            <person name="Mascher M."/>
            <person name="Fiebig A."/>
        </authorList>
    </citation>
    <scope>NUCLEOTIDE SEQUENCE</scope>
</reference>
<dbReference type="PANTHER" id="PTHR37708:SF2">
    <property type="entry name" value="HOMEOBOX HOX-B3-LIKE PROTEIN"/>
    <property type="match status" value="1"/>
</dbReference>
<accession>A0A7I8LK38</accession>
<name>A0A7I8LK38_SPIIN</name>
<dbReference type="PANTHER" id="PTHR37708">
    <property type="entry name" value="HOMEOBOX HOX-B3-LIKE PROTEIN"/>
    <property type="match status" value="1"/>
</dbReference>
<feature type="compositionally biased region" description="Low complexity" evidence="1">
    <location>
        <begin position="135"/>
        <end position="160"/>
    </location>
</feature>
<dbReference type="EMBL" id="LR746280">
    <property type="protein sequence ID" value="CAA7410441.1"/>
    <property type="molecule type" value="Genomic_DNA"/>
</dbReference>
<keyword evidence="3" id="KW-1185">Reference proteome</keyword>
<evidence type="ECO:0000256" key="1">
    <source>
        <dbReference type="SAM" id="MobiDB-lite"/>
    </source>
</evidence>
<feature type="compositionally biased region" description="Pro residues" evidence="1">
    <location>
        <begin position="22"/>
        <end position="32"/>
    </location>
</feature>
<feature type="region of interest" description="Disordered" evidence="1">
    <location>
        <begin position="74"/>
        <end position="93"/>
    </location>
</feature>
<gene>
    <name evidence="2" type="ORF">SI8410_17021119</name>
</gene>
<dbReference type="OrthoDB" id="755797at2759"/>
<organism evidence="2 3">
    <name type="scientific">Spirodela intermedia</name>
    <name type="common">Intermediate duckweed</name>
    <dbReference type="NCBI Taxonomy" id="51605"/>
    <lineage>
        <taxon>Eukaryota</taxon>
        <taxon>Viridiplantae</taxon>
        <taxon>Streptophyta</taxon>
        <taxon>Embryophyta</taxon>
        <taxon>Tracheophyta</taxon>
        <taxon>Spermatophyta</taxon>
        <taxon>Magnoliopsida</taxon>
        <taxon>Liliopsida</taxon>
        <taxon>Araceae</taxon>
        <taxon>Lemnoideae</taxon>
        <taxon>Spirodela</taxon>
    </lineage>
</organism>
<protein>
    <submittedName>
        <fullName evidence="2">Uncharacterized protein</fullName>
    </submittedName>
</protein>
<dbReference type="Proteomes" id="UP000663760">
    <property type="component" value="Chromosome 17"/>
</dbReference>
<feature type="compositionally biased region" description="Basic and acidic residues" evidence="1">
    <location>
        <begin position="79"/>
        <end position="89"/>
    </location>
</feature>
<proteinExistence type="predicted"/>
<evidence type="ECO:0000313" key="2">
    <source>
        <dbReference type="EMBL" id="CAA7410441.1"/>
    </source>
</evidence>
<feature type="region of interest" description="Disordered" evidence="1">
    <location>
        <begin position="1"/>
        <end position="33"/>
    </location>
</feature>
<evidence type="ECO:0000313" key="3">
    <source>
        <dbReference type="Proteomes" id="UP000663760"/>
    </source>
</evidence>
<dbReference type="AlphaFoldDB" id="A0A7I8LK38"/>